<evidence type="ECO:0000313" key="2">
    <source>
        <dbReference type="EMBL" id="KKB54836.1"/>
    </source>
</evidence>
<organism evidence="2 3">
    <name type="scientific">Parabacteroides goldsteinii DSM 19448 = WAL 12034</name>
    <dbReference type="NCBI Taxonomy" id="927665"/>
    <lineage>
        <taxon>Bacteria</taxon>
        <taxon>Pseudomonadati</taxon>
        <taxon>Bacteroidota</taxon>
        <taxon>Bacteroidia</taxon>
        <taxon>Bacteroidales</taxon>
        <taxon>Tannerellaceae</taxon>
        <taxon>Parabacteroides</taxon>
    </lineage>
</organism>
<proteinExistence type="predicted"/>
<sequence length="161" mass="18734">MKTKFCQYAIEEPLTSEQMKWRRNHPDWISDHFYMGEFIYSAVAVEKGLDNTPPPEAQRAIRNLVRKLLEPLREYADCPMGMHISSGYRCEELNHLVGGVADSQHLKGEAADIYTFGSCRLLEALQQSRLNFDQAIYYRRRGFIHLSLKLTGKNRRQVIIK</sequence>
<evidence type="ECO:0000313" key="3">
    <source>
        <dbReference type="Proteomes" id="UP000033047"/>
    </source>
</evidence>
<reference evidence="2 3" key="1">
    <citation type="submission" date="2013-04" db="EMBL/GenBank/DDBJ databases">
        <title>The Genome Sequence of Parabacteroides goldsteinii DSM 19448.</title>
        <authorList>
            <consortium name="The Broad Institute Genomics Platform"/>
            <person name="Earl A."/>
            <person name="Ward D."/>
            <person name="Feldgarden M."/>
            <person name="Gevers D."/>
            <person name="Martens E."/>
            <person name="Sakamoto M."/>
            <person name="Benno Y."/>
            <person name="Song Y."/>
            <person name="Liu C."/>
            <person name="Lee J."/>
            <person name="Bolanos M."/>
            <person name="Vaisanen M.L."/>
            <person name="Finegold S.M."/>
            <person name="Walker B."/>
            <person name="Young S."/>
            <person name="Zeng Q."/>
            <person name="Gargeya S."/>
            <person name="Fitzgerald M."/>
            <person name="Haas B."/>
            <person name="Abouelleil A."/>
            <person name="Allen A.W."/>
            <person name="Alvarado L."/>
            <person name="Arachchi H.M."/>
            <person name="Berlin A.M."/>
            <person name="Chapman S.B."/>
            <person name="Gainer-Dewar J."/>
            <person name="Goldberg J."/>
            <person name="Griggs A."/>
            <person name="Gujja S."/>
            <person name="Hansen M."/>
            <person name="Howarth C."/>
            <person name="Imamovic A."/>
            <person name="Ireland A."/>
            <person name="Larimer J."/>
            <person name="McCowan C."/>
            <person name="Murphy C."/>
            <person name="Pearson M."/>
            <person name="Poon T.W."/>
            <person name="Priest M."/>
            <person name="Roberts A."/>
            <person name="Saif S."/>
            <person name="Shea T."/>
            <person name="Sisk P."/>
            <person name="Sykes S."/>
            <person name="Wortman J."/>
            <person name="Nusbaum C."/>
            <person name="Birren B."/>
        </authorList>
    </citation>
    <scope>NUCLEOTIDE SEQUENCE [LARGE SCALE GENOMIC DNA]</scope>
    <source>
        <strain evidence="2 3">DSM 19448</strain>
    </source>
</reference>
<dbReference type="Proteomes" id="UP000033047">
    <property type="component" value="Unassembled WGS sequence"/>
</dbReference>
<comment type="caution">
    <text evidence="2">The sequence shown here is derived from an EMBL/GenBank/DDBJ whole genome shotgun (WGS) entry which is preliminary data.</text>
</comment>
<dbReference type="RefSeq" id="WP_009859584.1">
    <property type="nucleotide sequence ID" value="NZ_KQ033912.1"/>
</dbReference>
<dbReference type="InterPro" id="IPR013230">
    <property type="entry name" value="Peptidase_M15A_C"/>
</dbReference>
<dbReference type="Gene3D" id="3.30.1380.10">
    <property type="match status" value="1"/>
</dbReference>
<protein>
    <recommendedName>
        <fullName evidence="1">Peptidase M15A C-terminal domain-containing protein</fullName>
    </recommendedName>
</protein>
<accession>A0A0F5JAB8</accession>
<dbReference type="PATRIC" id="fig|927665.4.peg.2664"/>
<dbReference type="GeneID" id="69983986"/>
<dbReference type="SUPFAM" id="SSF55166">
    <property type="entry name" value="Hedgehog/DD-peptidase"/>
    <property type="match status" value="1"/>
</dbReference>
<evidence type="ECO:0000259" key="1">
    <source>
        <dbReference type="Pfam" id="PF08291"/>
    </source>
</evidence>
<dbReference type="STRING" id="927665.HMPREF1535_02589"/>
<dbReference type="HOGENOM" id="CLU_124897_0_1_10"/>
<name>A0A0F5JAB8_9BACT</name>
<dbReference type="InterPro" id="IPR009045">
    <property type="entry name" value="Zn_M74/Hedgehog-like"/>
</dbReference>
<dbReference type="Pfam" id="PF08291">
    <property type="entry name" value="Peptidase_M15_3"/>
    <property type="match status" value="1"/>
</dbReference>
<gene>
    <name evidence="2" type="ORF">HMPREF1535_02589</name>
</gene>
<dbReference type="EMBL" id="AQHV01000012">
    <property type="protein sequence ID" value="KKB54836.1"/>
    <property type="molecule type" value="Genomic_DNA"/>
</dbReference>
<feature type="domain" description="Peptidase M15A C-terminal" evidence="1">
    <location>
        <begin position="32"/>
        <end position="147"/>
    </location>
</feature>
<dbReference type="AlphaFoldDB" id="A0A0F5JAB8"/>